<protein>
    <submittedName>
        <fullName evidence="2">TIR domain-containing protein</fullName>
    </submittedName>
</protein>
<evidence type="ECO:0000259" key="1">
    <source>
        <dbReference type="PROSITE" id="PS50104"/>
    </source>
</evidence>
<feature type="domain" description="TIR" evidence="1">
    <location>
        <begin position="4"/>
        <end position="167"/>
    </location>
</feature>
<dbReference type="PROSITE" id="PS50104">
    <property type="entry name" value="TIR"/>
    <property type="match status" value="1"/>
</dbReference>
<dbReference type="Pfam" id="PF13676">
    <property type="entry name" value="TIR_2"/>
    <property type="match status" value="1"/>
</dbReference>
<name>A0ABV6N6J4_9PSEU</name>
<dbReference type="InterPro" id="IPR000157">
    <property type="entry name" value="TIR_dom"/>
</dbReference>
<sequence length="198" mass="23215">MSGYEYDIFISYARRGSVQKWILNHFHSKLMDCLADEMATKPRVYIDRTMERAVHWPSSLQRALLRSKIMLQVLAPPYFQSDWCQAEWRSMRARQEQLGLASIDCPQGLICSLLFGDSDTFPMEAREVAWVDFKDFANPDMAFQKTEKYGSFHWKVRDLARDLAVLLPQVPEWQPDWPIVDMPDPVLRPPTKMPRFGR</sequence>
<accession>A0ABV6N6J4</accession>
<dbReference type="SUPFAM" id="SSF52200">
    <property type="entry name" value="Toll/Interleukin receptor TIR domain"/>
    <property type="match status" value="1"/>
</dbReference>
<dbReference type="EMBL" id="JBHLUD010000015">
    <property type="protein sequence ID" value="MFC0548208.1"/>
    <property type="molecule type" value="Genomic_DNA"/>
</dbReference>
<evidence type="ECO:0000313" key="2">
    <source>
        <dbReference type="EMBL" id="MFC0548208.1"/>
    </source>
</evidence>
<dbReference type="InterPro" id="IPR035897">
    <property type="entry name" value="Toll_tir_struct_dom_sf"/>
</dbReference>
<reference evidence="2 3" key="1">
    <citation type="submission" date="2024-09" db="EMBL/GenBank/DDBJ databases">
        <authorList>
            <person name="Sun Q."/>
            <person name="Mori K."/>
        </authorList>
    </citation>
    <scope>NUCLEOTIDE SEQUENCE [LARGE SCALE GENOMIC DNA]</scope>
    <source>
        <strain evidence="2 3">TBRC 1432</strain>
    </source>
</reference>
<dbReference type="RefSeq" id="WP_273937956.1">
    <property type="nucleotide sequence ID" value="NZ_CP097263.1"/>
</dbReference>
<keyword evidence="3" id="KW-1185">Reference proteome</keyword>
<dbReference type="Gene3D" id="3.40.50.10140">
    <property type="entry name" value="Toll/interleukin-1 receptor homology (TIR) domain"/>
    <property type="match status" value="1"/>
</dbReference>
<gene>
    <name evidence="2" type="ORF">ACFFH7_42340</name>
</gene>
<dbReference type="SMART" id="SM00255">
    <property type="entry name" value="TIR"/>
    <property type="match status" value="1"/>
</dbReference>
<evidence type="ECO:0000313" key="3">
    <source>
        <dbReference type="Proteomes" id="UP001589810"/>
    </source>
</evidence>
<organism evidence="2 3">
    <name type="scientific">Kutzneria chonburiensis</name>
    <dbReference type="NCBI Taxonomy" id="1483604"/>
    <lineage>
        <taxon>Bacteria</taxon>
        <taxon>Bacillati</taxon>
        <taxon>Actinomycetota</taxon>
        <taxon>Actinomycetes</taxon>
        <taxon>Pseudonocardiales</taxon>
        <taxon>Pseudonocardiaceae</taxon>
        <taxon>Kutzneria</taxon>
    </lineage>
</organism>
<dbReference type="Proteomes" id="UP001589810">
    <property type="component" value="Unassembled WGS sequence"/>
</dbReference>
<comment type="caution">
    <text evidence="2">The sequence shown here is derived from an EMBL/GenBank/DDBJ whole genome shotgun (WGS) entry which is preliminary data.</text>
</comment>
<proteinExistence type="predicted"/>